<dbReference type="InterPro" id="IPR017853">
    <property type="entry name" value="GH"/>
</dbReference>
<feature type="domain" description="Rv2525c-like glycoside hydrolase-like" evidence="1">
    <location>
        <begin position="19"/>
        <end position="168"/>
    </location>
</feature>
<dbReference type="RefSeq" id="WP_137097523.1">
    <property type="nucleotide sequence ID" value="NZ_SWMS01000058.1"/>
</dbReference>
<evidence type="ECO:0000313" key="3">
    <source>
        <dbReference type="Proteomes" id="UP000309992"/>
    </source>
</evidence>
<gene>
    <name evidence="2" type="ORF">FCN18_38435</name>
</gene>
<comment type="caution">
    <text evidence="2">The sequence shown here is derived from an EMBL/GenBank/DDBJ whole genome shotgun (WGS) entry which is preliminary data.</text>
</comment>
<name>A0ABY2RTZ4_9PSEU</name>
<dbReference type="EMBL" id="SWMS01000058">
    <property type="protein sequence ID" value="TKG58105.1"/>
    <property type="molecule type" value="Genomic_DNA"/>
</dbReference>
<organism evidence="2 3">
    <name type="scientific">Prauserella endophytica</name>
    <dbReference type="NCBI Taxonomy" id="1592324"/>
    <lineage>
        <taxon>Bacteria</taxon>
        <taxon>Bacillati</taxon>
        <taxon>Actinomycetota</taxon>
        <taxon>Actinomycetes</taxon>
        <taxon>Pseudonocardiales</taxon>
        <taxon>Pseudonocardiaceae</taxon>
        <taxon>Prauserella</taxon>
        <taxon>Prauserella coralliicola group</taxon>
    </lineage>
</organism>
<proteinExistence type="predicted"/>
<protein>
    <submittedName>
        <fullName evidence="2">DUF1906 domain-containing protein</fullName>
    </submittedName>
</protein>
<sequence length="330" mass="36242">MAEQWWADYSNGTVPAAVLRQHGYVGVIRYVTAPNLMNPPNRLQKHTTKAEFDEHRRAGLKQLLVYQGDTTDADSGFDGGVRNAQRAHAGCEYLGYDGLVFFTNDRTTVPNPRAWQDYLDGAASVLGLERVGAYGFGNAMDLAIGHASAFWQAGRRRDVREHVNFWQDNNHQPIVRVGTRSVTTDRNLVLKPLGDNDMPLNDADLDNIYRTVWYGRPGEKLIDNRRPGMPGAWPETFLGSLEDRIIRQTLVPLREQVNQLTTLVAKQGNVTAADIAKALQAGLVAEVLPVLTEVVGDALGADNAEQAAEISEKVLDGLAERLAATPASAE</sequence>
<evidence type="ECO:0000313" key="2">
    <source>
        <dbReference type="EMBL" id="TKG58105.1"/>
    </source>
</evidence>
<dbReference type="Proteomes" id="UP000309992">
    <property type="component" value="Unassembled WGS sequence"/>
</dbReference>
<dbReference type="SUPFAM" id="SSF51445">
    <property type="entry name" value="(Trans)glycosidases"/>
    <property type="match status" value="1"/>
</dbReference>
<dbReference type="Gene3D" id="3.20.20.80">
    <property type="entry name" value="Glycosidases"/>
    <property type="match status" value="1"/>
</dbReference>
<keyword evidence="3" id="KW-1185">Reference proteome</keyword>
<dbReference type="Pfam" id="PF08924">
    <property type="entry name" value="Rv2525c_GlyHyd-like"/>
    <property type="match status" value="1"/>
</dbReference>
<dbReference type="InterPro" id="IPR015020">
    <property type="entry name" value="Rv2525c-like_Glyco_Hydro-like"/>
</dbReference>
<evidence type="ECO:0000259" key="1">
    <source>
        <dbReference type="Pfam" id="PF08924"/>
    </source>
</evidence>
<accession>A0ABY2RTZ4</accession>
<reference evidence="2 3" key="1">
    <citation type="journal article" date="2015" name="Antonie Van Leeuwenhoek">
        <title>Prauserella endophytica sp. nov., an endophytic actinobacterium isolated from Tamarix taklamakanensis.</title>
        <authorList>
            <person name="Liu J.M."/>
            <person name="Habden X."/>
            <person name="Guo L."/>
            <person name="Tuo L."/>
            <person name="Jiang Z.K."/>
            <person name="Liu S.W."/>
            <person name="Liu X.F."/>
            <person name="Chen L."/>
            <person name="Li R.F."/>
            <person name="Zhang Y.Q."/>
            <person name="Sun C.H."/>
        </authorList>
    </citation>
    <scope>NUCLEOTIDE SEQUENCE [LARGE SCALE GENOMIC DNA]</scope>
    <source>
        <strain evidence="2 3">CGMCC 4.7182</strain>
    </source>
</reference>